<name>A0A819MVC1_9BILA</name>
<evidence type="ECO:0000313" key="2">
    <source>
        <dbReference type="EMBL" id="CAF3986801.1"/>
    </source>
</evidence>
<evidence type="ECO:0000256" key="1">
    <source>
        <dbReference type="SAM" id="MobiDB-lite"/>
    </source>
</evidence>
<feature type="region of interest" description="Disordered" evidence="1">
    <location>
        <begin position="43"/>
        <end position="148"/>
    </location>
</feature>
<feature type="compositionally biased region" description="Low complexity" evidence="1">
    <location>
        <begin position="75"/>
        <end position="93"/>
    </location>
</feature>
<reference evidence="2" key="1">
    <citation type="submission" date="2021-02" db="EMBL/GenBank/DDBJ databases">
        <authorList>
            <person name="Nowell W R."/>
        </authorList>
    </citation>
    <scope>NUCLEOTIDE SEQUENCE</scope>
</reference>
<proteinExistence type="predicted"/>
<dbReference type="AlphaFoldDB" id="A0A819MVC1"/>
<dbReference type="Proteomes" id="UP000663836">
    <property type="component" value="Unassembled WGS sequence"/>
</dbReference>
<comment type="caution">
    <text evidence="2">The sequence shown here is derived from an EMBL/GenBank/DDBJ whole genome shotgun (WGS) entry which is preliminary data.</text>
</comment>
<feature type="compositionally biased region" description="Polar residues" evidence="1">
    <location>
        <begin position="47"/>
        <end position="74"/>
    </location>
</feature>
<feature type="compositionally biased region" description="Low complexity" evidence="1">
    <location>
        <begin position="102"/>
        <end position="139"/>
    </location>
</feature>
<accession>A0A819MVC1</accession>
<protein>
    <submittedName>
        <fullName evidence="2">Uncharacterized protein</fullName>
    </submittedName>
</protein>
<sequence>MNFWCLVVQTNFVRTLASQQGKGPMDYVKQGVDQLGQAAEKVKEAVSNATSGIMGENPTTQKATNNFKNAPSQETGGSSYGSSSGSGTNNPSGGYVGSTPPSQSSGNFGGSSSSSSGAGSGDSSSRGVGGKSSPSSQQSGGYGGSGPA</sequence>
<gene>
    <name evidence="2" type="ORF">JBS370_LOCUS25492</name>
</gene>
<evidence type="ECO:0000313" key="3">
    <source>
        <dbReference type="Proteomes" id="UP000663836"/>
    </source>
</evidence>
<dbReference type="EMBL" id="CAJOBD010004248">
    <property type="protein sequence ID" value="CAF3986801.1"/>
    <property type="molecule type" value="Genomic_DNA"/>
</dbReference>
<organism evidence="2 3">
    <name type="scientific">Rotaria sordida</name>
    <dbReference type="NCBI Taxonomy" id="392033"/>
    <lineage>
        <taxon>Eukaryota</taxon>
        <taxon>Metazoa</taxon>
        <taxon>Spiralia</taxon>
        <taxon>Gnathifera</taxon>
        <taxon>Rotifera</taxon>
        <taxon>Eurotatoria</taxon>
        <taxon>Bdelloidea</taxon>
        <taxon>Philodinida</taxon>
        <taxon>Philodinidae</taxon>
        <taxon>Rotaria</taxon>
    </lineage>
</organism>